<dbReference type="SUPFAM" id="SSF51735">
    <property type="entry name" value="NAD(P)-binding Rossmann-fold domains"/>
    <property type="match status" value="1"/>
</dbReference>
<evidence type="ECO:0000256" key="3">
    <source>
        <dbReference type="ARBA" id="ARBA00023002"/>
    </source>
</evidence>
<name>A0A2S5AAW1_9SPHI</name>
<evidence type="ECO:0000313" key="6">
    <source>
        <dbReference type="Proteomes" id="UP000236893"/>
    </source>
</evidence>
<comment type="similarity">
    <text evidence="1 4">Belongs to the short-chain dehydrogenases/reductases (SDR) family.</text>
</comment>
<proteinExistence type="inferred from homology"/>
<keyword evidence="3" id="KW-0560">Oxidoreductase</keyword>
<dbReference type="PANTHER" id="PTHR43490">
    <property type="entry name" value="(+)-NEOMENTHOL DEHYDROGENASE"/>
    <property type="match status" value="1"/>
</dbReference>
<evidence type="ECO:0000256" key="2">
    <source>
        <dbReference type="ARBA" id="ARBA00022857"/>
    </source>
</evidence>
<comment type="caution">
    <text evidence="5">The sequence shown here is derived from an EMBL/GenBank/DDBJ whole genome shotgun (WGS) entry which is preliminary data.</text>
</comment>
<protein>
    <submittedName>
        <fullName evidence="5">Short-chain dehydrogenase</fullName>
    </submittedName>
</protein>
<dbReference type="CDD" id="cd05324">
    <property type="entry name" value="carb_red_PTCR-like_SDR_c"/>
    <property type="match status" value="1"/>
</dbReference>
<dbReference type="Pfam" id="PF00106">
    <property type="entry name" value="adh_short"/>
    <property type="match status" value="1"/>
</dbReference>
<dbReference type="Gene3D" id="3.40.50.720">
    <property type="entry name" value="NAD(P)-binding Rossmann-like Domain"/>
    <property type="match status" value="1"/>
</dbReference>
<dbReference type="Proteomes" id="UP000236893">
    <property type="component" value="Unassembled WGS sequence"/>
</dbReference>
<evidence type="ECO:0000256" key="1">
    <source>
        <dbReference type="ARBA" id="ARBA00006484"/>
    </source>
</evidence>
<dbReference type="GO" id="GO:0016616">
    <property type="term" value="F:oxidoreductase activity, acting on the CH-OH group of donors, NAD or NADP as acceptor"/>
    <property type="evidence" value="ECO:0007669"/>
    <property type="project" value="InterPro"/>
</dbReference>
<dbReference type="PRINTS" id="PR00081">
    <property type="entry name" value="GDHRDH"/>
</dbReference>
<dbReference type="RefSeq" id="WP_103787480.1">
    <property type="nucleotide sequence ID" value="NZ_PQVF01000001.1"/>
</dbReference>
<dbReference type="InterPro" id="IPR045313">
    <property type="entry name" value="CBR1-like"/>
</dbReference>
<dbReference type="OrthoDB" id="5786478at2"/>
<dbReference type="EMBL" id="PQVF01000001">
    <property type="protein sequence ID" value="POY39377.1"/>
    <property type="molecule type" value="Genomic_DNA"/>
</dbReference>
<gene>
    <name evidence="5" type="ORF">C3K47_02450</name>
</gene>
<dbReference type="PANTHER" id="PTHR43490:SF99">
    <property type="entry name" value="SHORT-CHAIN DEHYDROGENASE_REDUCTASE"/>
    <property type="match status" value="1"/>
</dbReference>
<keyword evidence="2" id="KW-0521">NADP</keyword>
<organism evidence="5 6">
    <name type="scientific">Solitalea longa</name>
    <dbReference type="NCBI Taxonomy" id="2079460"/>
    <lineage>
        <taxon>Bacteria</taxon>
        <taxon>Pseudomonadati</taxon>
        <taxon>Bacteroidota</taxon>
        <taxon>Sphingobacteriia</taxon>
        <taxon>Sphingobacteriales</taxon>
        <taxon>Sphingobacteriaceae</taxon>
        <taxon>Solitalea</taxon>
    </lineage>
</organism>
<accession>A0A2S5AAW1</accession>
<dbReference type="PRINTS" id="PR00080">
    <property type="entry name" value="SDRFAMILY"/>
</dbReference>
<dbReference type="AlphaFoldDB" id="A0A2S5AAW1"/>
<dbReference type="InterPro" id="IPR002347">
    <property type="entry name" value="SDR_fam"/>
</dbReference>
<evidence type="ECO:0000256" key="4">
    <source>
        <dbReference type="RuleBase" id="RU000363"/>
    </source>
</evidence>
<sequence length="240" mass="26121">MKSALVTGANKSIGFETAKQLAQLGYFVYLGSRDKTKGFKAIENLKAIGLTNVDCIQLDVTDINSIKAARQELEAKTQKLDVLINNAGISGGFPQPATNVSVDTLRVVFETNFFGAVQVTQEFIELLKKSDQPRIVNVTTELSSLTNHSDPNWEFAQFKPAAYGPSKTALNAYTVMLAVELKDTNFKVNCVCPGFTATDFNNHQGTKTVEQGASVIVKYATLDAEGRTGCFFSEEGLTAW</sequence>
<reference evidence="5 6" key="1">
    <citation type="submission" date="2018-01" db="EMBL/GenBank/DDBJ databases">
        <authorList>
            <person name="Gaut B.S."/>
            <person name="Morton B.R."/>
            <person name="Clegg M.T."/>
            <person name="Duvall M.R."/>
        </authorList>
    </citation>
    <scope>NUCLEOTIDE SEQUENCE [LARGE SCALE GENOMIC DNA]</scope>
    <source>
        <strain evidence="5 6">HR-AV</strain>
    </source>
</reference>
<dbReference type="InterPro" id="IPR036291">
    <property type="entry name" value="NAD(P)-bd_dom_sf"/>
</dbReference>
<evidence type="ECO:0000313" key="5">
    <source>
        <dbReference type="EMBL" id="POY39377.1"/>
    </source>
</evidence>
<keyword evidence="6" id="KW-1185">Reference proteome</keyword>